<keyword evidence="4" id="KW-0503">Monooxygenase</keyword>
<dbReference type="Gene3D" id="3.20.20.30">
    <property type="entry name" value="Luciferase-like domain"/>
    <property type="match status" value="1"/>
</dbReference>
<evidence type="ECO:0000259" key="5">
    <source>
        <dbReference type="Pfam" id="PF00296"/>
    </source>
</evidence>
<proteinExistence type="predicted"/>
<gene>
    <name evidence="6" type="ORF">ABN611_08465</name>
</gene>
<dbReference type="RefSeq" id="WP_350279251.1">
    <property type="nucleotide sequence ID" value="NZ_CP158165.1"/>
</dbReference>
<dbReference type="SUPFAM" id="SSF51679">
    <property type="entry name" value="Bacterial luciferase-like"/>
    <property type="match status" value="1"/>
</dbReference>
<dbReference type="PANTHER" id="PTHR42847:SF4">
    <property type="entry name" value="ALKANESULFONATE MONOOXYGENASE-RELATED"/>
    <property type="match status" value="1"/>
</dbReference>
<dbReference type="InterPro" id="IPR036661">
    <property type="entry name" value="Luciferase-like_sf"/>
</dbReference>
<evidence type="ECO:0000256" key="1">
    <source>
        <dbReference type="ARBA" id="ARBA00022630"/>
    </source>
</evidence>
<evidence type="ECO:0000256" key="3">
    <source>
        <dbReference type="ARBA" id="ARBA00023002"/>
    </source>
</evidence>
<keyword evidence="3 6" id="KW-0560">Oxidoreductase</keyword>
<dbReference type="InterPro" id="IPR050172">
    <property type="entry name" value="SsuD_RutA_monooxygenase"/>
</dbReference>
<accession>A0AAU7TI85</accession>
<protein>
    <submittedName>
        <fullName evidence="6">LLM class F420-dependent oxidoreductase</fullName>
        <ecNumber evidence="6">1.-.-.-</ecNumber>
    </submittedName>
</protein>
<dbReference type="EMBL" id="CP158165">
    <property type="protein sequence ID" value="XBV26452.1"/>
    <property type="molecule type" value="Genomic_DNA"/>
</dbReference>
<dbReference type="Pfam" id="PF00296">
    <property type="entry name" value="Bac_luciferase"/>
    <property type="match status" value="1"/>
</dbReference>
<dbReference type="AlphaFoldDB" id="A0AAU7TI85"/>
<dbReference type="PANTHER" id="PTHR42847">
    <property type="entry name" value="ALKANESULFONATE MONOOXYGENASE"/>
    <property type="match status" value="1"/>
</dbReference>
<organism evidence="6">
    <name type="scientific">Kribbella sp. HUAS MG21</name>
    <dbReference type="NCBI Taxonomy" id="3160966"/>
    <lineage>
        <taxon>Bacteria</taxon>
        <taxon>Bacillati</taxon>
        <taxon>Actinomycetota</taxon>
        <taxon>Actinomycetes</taxon>
        <taxon>Propionibacteriales</taxon>
        <taxon>Kribbellaceae</taxon>
        <taxon>Kribbella</taxon>
    </lineage>
</organism>
<reference evidence="6" key="1">
    <citation type="submission" date="2024-06" db="EMBL/GenBank/DDBJ databases">
        <title>Kribbella sp. strain HUAS MG21 genome sequences.</title>
        <authorList>
            <person name="Mo P."/>
        </authorList>
    </citation>
    <scope>NUCLEOTIDE SEQUENCE</scope>
    <source>
        <strain evidence="6">HUAS MG21</strain>
    </source>
</reference>
<dbReference type="EC" id="1.-.-.-" evidence="6"/>
<dbReference type="NCBIfam" id="TIGR03619">
    <property type="entry name" value="F420_Rv2161c"/>
    <property type="match status" value="1"/>
</dbReference>
<dbReference type="GO" id="GO:0046306">
    <property type="term" value="P:alkanesulfonate catabolic process"/>
    <property type="evidence" value="ECO:0007669"/>
    <property type="project" value="TreeGrafter"/>
</dbReference>
<keyword evidence="2" id="KW-0288">FMN</keyword>
<keyword evidence="1" id="KW-0285">Flavoprotein</keyword>
<evidence type="ECO:0000256" key="2">
    <source>
        <dbReference type="ARBA" id="ARBA00022643"/>
    </source>
</evidence>
<evidence type="ECO:0000256" key="4">
    <source>
        <dbReference type="ARBA" id="ARBA00023033"/>
    </source>
</evidence>
<dbReference type="InterPro" id="IPR011251">
    <property type="entry name" value="Luciferase-like_dom"/>
</dbReference>
<evidence type="ECO:0000313" key="6">
    <source>
        <dbReference type="EMBL" id="XBV26452.1"/>
    </source>
</evidence>
<dbReference type="GO" id="GO:0008726">
    <property type="term" value="F:alkanesulfonate monooxygenase activity"/>
    <property type="evidence" value="ECO:0007669"/>
    <property type="project" value="TreeGrafter"/>
</dbReference>
<dbReference type="InterPro" id="IPR019921">
    <property type="entry name" value="Lucif-like_OxRdtase_Rv2161c"/>
</dbReference>
<name>A0AAU7TI85_9ACTN</name>
<sequence>MKIGAVFPQLEIGSDPRVVRDWATTVEAAGYTHVLAYDHVLGADPANRPGWSGYTDKSLFHEVFVLFGYLAAITTKLELVTGVLVLPQRQTALVAKQAAEVDVLSGGRLRLGVGIGWNHVEYEALGVPFKQRGALLEEQVDVLRKLWADPVISYDGTYHRIDQAGLNPLPQRQIPIWFGGSADAVLRRTGRIGDGWMPQSPPDEKARKQLETIREAAAETGRDPNSIGIEARLTLGAVPEQDWRAFVDGWRELGATHLCVNTMNSGLSNPEDHAAVLRDVLPKLS</sequence>
<feature type="domain" description="Luciferase-like" evidence="5">
    <location>
        <begin position="14"/>
        <end position="253"/>
    </location>
</feature>